<dbReference type="PROSITE" id="PS00107">
    <property type="entry name" value="PROTEIN_KINASE_ATP"/>
    <property type="match status" value="1"/>
</dbReference>
<evidence type="ECO:0000256" key="3">
    <source>
        <dbReference type="ARBA" id="ARBA00022679"/>
    </source>
</evidence>
<evidence type="ECO:0000256" key="7">
    <source>
        <dbReference type="ARBA" id="ARBA00047292"/>
    </source>
</evidence>
<keyword evidence="15" id="KW-1185">Reference proteome</keyword>
<dbReference type="InterPro" id="IPR008271">
    <property type="entry name" value="Ser/Thr_kinase_AS"/>
</dbReference>
<evidence type="ECO:0000256" key="11">
    <source>
        <dbReference type="SAM" id="MobiDB-lite"/>
    </source>
</evidence>
<organism evidence="14 15">
    <name type="scientific">Absidia repens</name>
    <dbReference type="NCBI Taxonomy" id="90262"/>
    <lineage>
        <taxon>Eukaryota</taxon>
        <taxon>Fungi</taxon>
        <taxon>Fungi incertae sedis</taxon>
        <taxon>Mucoromycota</taxon>
        <taxon>Mucoromycotina</taxon>
        <taxon>Mucoromycetes</taxon>
        <taxon>Mucorales</taxon>
        <taxon>Cunninghamellaceae</taxon>
        <taxon>Absidia</taxon>
    </lineage>
</organism>
<dbReference type="Proteomes" id="UP000193560">
    <property type="component" value="Unassembled WGS sequence"/>
</dbReference>
<feature type="region of interest" description="Disordered" evidence="11">
    <location>
        <begin position="320"/>
        <end position="343"/>
    </location>
</feature>
<dbReference type="STRING" id="90262.A0A1X2I987"/>
<feature type="binding site" evidence="9">
    <location>
        <position position="44"/>
    </location>
    <ligand>
        <name>ATP</name>
        <dbReference type="ChEBI" id="CHEBI:30616"/>
    </ligand>
</feature>
<feature type="domain" description="AGC-kinase C-terminal" evidence="13">
    <location>
        <begin position="271"/>
        <end position="343"/>
    </location>
</feature>
<evidence type="ECO:0000256" key="9">
    <source>
        <dbReference type="PROSITE-ProRule" id="PRU10141"/>
    </source>
</evidence>
<dbReference type="SMART" id="SM00133">
    <property type="entry name" value="S_TK_X"/>
    <property type="match status" value="1"/>
</dbReference>
<evidence type="ECO:0000256" key="10">
    <source>
        <dbReference type="RuleBase" id="RU000304"/>
    </source>
</evidence>
<dbReference type="FunFam" id="3.30.200.20:FF:000042">
    <property type="entry name" value="Aurora kinase A"/>
    <property type="match status" value="1"/>
</dbReference>
<evidence type="ECO:0000256" key="6">
    <source>
        <dbReference type="ARBA" id="ARBA00022840"/>
    </source>
</evidence>
<dbReference type="EC" id="2.7.11.11" evidence="1"/>
<feature type="domain" description="Protein kinase" evidence="12">
    <location>
        <begin position="15"/>
        <end position="270"/>
    </location>
</feature>
<dbReference type="Pfam" id="PF00069">
    <property type="entry name" value="Pkinase"/>
    <property type="match status" value="1"/>
</dbReference>
<evidence type="ECO:0000256" key="1">
    <source>
        <dbReference type="ARBA" id="ARBA00012444"/>
    </source>
</evidence>
<dbReference type="GO" id="GO:0009653">
    <property type="term" value="P:anatomical structure morphogenesis"/>
    <property type="evidence" value="ECO:0007669"/>
    <property type="project" value="UniProtKB-ARBA"/>
</dbReference>
<dbReference type="InterPro" id="IPR017441">
    <property type="entry name" value="Protein_kinase_ATP_BS"/>
</dbReference>
<sequence>MQKPLGRHRLTLNNFILEKTVGTGSFGRVHLAQGRRTGQFYAIKALRKQHLVDRRQVEHANNERVILRSVDHPFVVKLWDTFQDDAHVFFVMDYAPGGELFRILRKNKSFSESTARFYAAEVLLAIEYLHHLDIAYRDIKPENILLDAQGHVKLADFGFSKKVTDLTWTVCGTPDYLAPEIIRAQGYTKAVDWWSFGVLIYEMVIGVAPFRAANPVDKYQMILDCNIKYFPDKMTNGLVDLLQHLLKVSPEERYGNLKDGAKDIKYHTWFKKMDFEKLVKCQVKPPYIPDVKHAGDTSCFQTYTEPTTPYGSIIGDYTDDDDDDFSDTGARDQASVGDPFAGF</sequence>
<dbReference type="SMART" id="SM00220">
    <property type="entry name" value="S_TKc"/>
    <property type="match status" value="1"/>
</dbReference>
<dbReference type="InterPro" id="IPR011009">
    <property type="entry name" value="Kinase-like_dom_sf"/>
</dbReference>
<keyword evidence="4 9" id="KW-0547">Nucleotide-binding</keyword>
<comment type="catalytic activity">
    <reaction evidence="8">
        <text>L-seryl-[protein] + ATP = O-phospho-L-seryl-[protein] + ADP + H(+)</text>
        <dbReference type="Rhea" id="RHEA:17989"/>
        <dbReference type="Rhea" id="RHEA-COMP:9863"/>
        <dbReference type="Rhea" id="RHEA-COMP:11604"/>
        <dbReference type="ChEBI" id="CHEBI:15378"/>
        <dbReference type="ChEBI" id="CHEBI:29999"/>
        <dbReference type="ChEBI" id="CHEBI:30616"/>
        <dbReference type="ChEBI" id="CHEBI:83421"/>
        <dbReference type="ChEBI" id="CHEBI:456216"/>
        <dbReference type="EC" id="2.7.11.11"/>
    </reaction>
</comment>
<keyword evidence="2 10" id="KW-0723">Serine/threonine-protein kinase</keyword>
<dbReference type="SUPFAM" id="SSF56112">
    <property type="entry name" value="Protein kinase-like (PK-like)"/>
    <property type="match status" value="1"/>
</dbReference>
<name>A0A1X2I987_9FUNG</name>
<dbReference type="PANTHER" id="PTHR24353:SF37">
    <property type="entry name" value="CAMP-DEPENDENT PROTEIN KINASE CATALYTIC SUBUNIT PRKX"/>
    <property type="match status" value="1"/>
</dbReference>
<proteinExistence type="inferred from homology"/>
<evidence type="ECO:0000256" key="2">
    <source>
        <dbReference type="ARBA" id="ARBA00022527"/>
    </source>
</evidence>
<evidence type="ECO:0000256" key="4">
    <source>
        <dbReference type="ARBA" id="ARBA00022741"/>
    </source>
</evidence>
<gene>
    <name evidence="14" type="ORF">BCR42DRAFT_331815</name>
</gene>
<dbReference type="OrthoDB" id="63267at2759"/>
<dbReference type="EMBL" id="MCGE01000019">
    <property type="protein sequence ID" value="ORZ12206.1"/>
    <property type="molecule type" value="Genomic_DNA"/>
</dbReference>
<dbReference type="GO" id="GO:0005524">
    <property type="term" value="F:ATP binding"/>
    <property type="evidence" value="ECO:0007669"/>
    <property type="project" value="UniProtKB-UniRule"/>
</dbReference>
<dbReference type="PROSITE" id="PS50011">
    <property type="entry name" value="PROTEIN_KINASE_DOM"/>
    <property type="match status" value="1"/>
</dbReference>
<evidence type="ECO:0000259" key="12">
    <source>
        <dbReference type="PROSITE" id="PS50011"/>
    </source>
</evidence>
<evidence type="ECO:0000313" key="15">
    <source>
        <dbReference type="Proteomes" id="UP000193560"/>
    </source>
</evidence>
<dbReference type="PROSITE" id="PS00108">
    <property type="entry name" value="PROTEIN_KINASE_ST"/>
    <property type="match status" value="1"/>
</dbReference>
<evidence type="ECO:0000256" key="8">
    <source>
        <dbReference type="ARBA" id="ARBA00047454"/>
    </source>
</evidence>
<accession>A0A1X2I987</accession>
<dbReference type="Gene3D" id="3.30.200.20">
    <property type="entry name" value="Phosphorylase Kinase, domain 1"/>
    <property type="match status" value="1"/>
</dbReference>
<comment type="caution">
    <text evidence="14">The sequence shown here is derived from an EMBL/GenBank/DDBJ whole genome shotgun (WGS) entry which is preliminary data.</text>
</comment>
<dbReference type="FunFam" id="1.10.510.10:FF:000005">
    <property type="entry name" value="cAMP-dependent protein kinase catalytic subunit alpha"/>
    <property type="match status" value="1"/>
</dbReference>
<dbReference type="Gene3D" id="1.10.510.10">
    <property type="entry name" value="Transferase(Phosphotransferase) domain 1"/>
    <property type="match status" value="1"/>
</dbReference>
<dbReference type="GO" id="GO:0004691">
    <property type="term" value="F:cAMP-dependent protein kinase activity"/>
    <property type="evidence" value="ECO:0007669"/>
    <property type="project" value="UniProtKB-EC"/>
</dbReference>
<dbReference type="InterPro" id="IPR000719">
    <property type="entry name" value="Prot_kinase_dom"/>
</dbReference>
<reference evidence="14 15" key="1">
    <citation type="submission" date="2016-07" db="EMBL/GenBank/DDBJ databases">
        <title>Pervasive Adenine N6-methylation of Active Genes in Fungi.</title>
        <authorList>
            <consortium name="DOE Joint Genome Institute"/>
            <person name="Mondo S.J."/>
            <person name="Dannebaum R.O."/>
            <person name="Kuo R.C."/>
            <person name="Labutti K."/>
            <person name="Haridas S."/>
            <person name="Kuo A."/>
            <person name="Salamov A."/>
            <person name="Ahrendt S.R."/>
            <person name="Lipzen A."/>
            <person name="Sullivan W."/>
            <person name="Andreopoulos W.B."/>
            <person name="Clum A."/>
            <person name="Lindquist E."/>
            <person name="Daum C."/>
            <person name="Ramamoorthy G.K."/>
            <person name="Gryganskyi A."/>
            <person name="Culley D."/>
            <person name="Magnuson J.K."/>
            <person name="James T.Y."/>
            <person name="O'Malley M.A."/>
            <person name="Stajich J.E."/>
            <person name="Spatafora J.W."/>
            <person name="Visel A."/>
            <person name="Grigoriev I.V."/>
        </authorList>
    </citation>
    <scope>NUCLEOTIDE SEQUENCE [LARGE SCALE GENOMIC DNA]</scope>
    <source>
        <strain evidence="14 15">NRRL 1336</strain>
    </source>
</reference>
<dbReference type="PROSITE" id="PS51285">
    <property type="entry name" value="AGC_KINASE_CTER"/>
    <property type="match status" value="1"/>
</dbReference>
<dbReference type="GO" id="GO:0005952">
    <property type="term" value="C:cAMP-dependent protein kinase complex"/>
    <property type="evidence" value="ECO:0007669"/>
    <property type="project" value="TreeGrafter"/>
</dbReference>
<dbReference type="AlphaFoldDB" id="A0A1X2I987"/>
<protein>
    <recommendedName>
        <fullName evidence="1">cAMP-dependent protein kinase</fullName>
        <ecNumber evidence="1">2.7.11.11</ecNumber>
    </recommendedName>
</protein>
<comment type="catalytic activity">
    <reaction evidence="7">
        <text>L-threonyl-[protein] + ATP = O-phospho-L-threonyl-[protein] + ADP + H(+)</text>
        <dbReference type="Rhea" id="RHEA:46608"/>
        <dbReference type="Rhea" id="RHEA-COMP:11060"/>
        <dbReference type="Rhea" id="RHEA-COMP:11605"/>
        <dbReference type="ChEBI" id="CHEBI:15378"/>
        <dbReference type="ChEBI" id="CHEBI:30013"/>
        <dbReference type="ChEBI" id="CHEBI:30616"/>
        <dbReference type="ChEBI" id="CHEBI:61977"/>
        <dbReference type="ChEBI" id="CHEBI:456216"/>
        <dbReference type="EC" id="2.7.11.11"/>
    </reaction>
</comment>
<comment type="similarity">
    <text evidence="10">Belongs to the protein kinase superfamily.</text>
</comment>
<dbReference type="PANTHER" id="PTHR24353">
    <property type="entry name" value="CYCLIC NUCLEOTIDE-DEPENDENT PROTEIN KINASE"/>
    <property type="match status" value="1"/>
</dbReference>
<keyword evidence="6 9" id="KW-0067">ATP-binding</keyword>
<evidence type="ECO:0000256" key="5">
    <source>
        <dbReference type="ARBA" id="ARBA00022777"/>
    </source>
</evidence>
<keyword evidence="3" id="KW-0808">Transferase</keyword>
<keyword evidence="5 14" id="KW-0418">Kinase</keyword>
<dbReference type="InterPro" id="IPR000961">
    <property type="entry name" value="AGC-kinase_C"/>
</dbReference>
<evidence type="ECO:0000259" key="13">
    <source>
        <dbReference type="PROSITE" id="PS51285"/>
    </source>
</evidence>
<evidence type="ECO:0000313" key="14">
    <source>
        <dbReference type="EMBL" id="ORZ12206.1"/>
    </source>
</evidence>